<keyword evidence="13" id="KW-1185">Reference proteome</keyword>
<evidence type="ECO:0000256" key="9">
    <source>
        <dbReference type="HAMAP-Rule" id="MF_00417"/>
    </source>
</evidence>
<protein>
    <recommendedName>
        <fullName evidence="9">Pyrrolidone-carboxylate peptidase</fullName>
        <ecNumber evidence="9">3.4.19.3</ecNumber>
    </recommendedName>
    <alternativeName>
        <fullName evidence="9">5-oxoprolyl-peptidase</fullName>
    </alternativeName>
    <alternativeName>
        <fullName evidence="9">Pyroglutamyl-peptidase I</fullName>
        <shortName evidence="9">PGP-I</shortName>
        <shortName evidence="9">Pyrase</shortName>
    </alternativeName>
</protein>
<dbReference type="PROSITE" id="PS01334">
    <property type="entry name" value="PYRASE_CYS"/>
    <property type="match status" value="1"/>
</dbReference>
<dbReference type="GO" id="GO:0005829">
    <property type="term" value="C:cytosol"/>
    <property type="evidence" value="ECO:0007669"/>
    <property type="project" value="InterPro"/>
</dbReference>
<dbReference type="AlphaFoldDB" id="A0A3D9I200"/>
<feature type="active site" evidence="9 10">
    <location>
        <position position="80"/>
    </location>
</feature>
<dbReference type="PIRSF" id="PIRSF015592">
    <property type="entry name" value="Prld-crbxl_pptds"/>
    <property type="match status" value="1"/>
</dbReference>
<dbReference type="NCBIfam" id="TIGR00504">
    <property type="entry name" value="pyro_pdase"/>
    <property type="match status" value="1"/>
</dbReference>
<evidence type="ECO:0000256" key="2">
    <source>
        <dbReference type="ARBA" id="ARBA00002280"/>
    </source>
</evidence>
<dbReference type="InterPro" id="IPR000816">
    <property type="entry name" value="Peptidase_C15"/>
</dbReference>
<comment type="similarity">
    <text evidence="4 9">Belongs to the peptidase C15 family.</text>
</comment>
<dbReference type="Pfam" id="PF01470">
    <property type="entry name" value="Peptidase_C15"/>
    <property type="match status" value="1"/>
</dbReference>
<dbReference type="GO" id="GO:0016920">
    <property type="term" value="F:pyroglutamyl-peptidase activity"/>
    <property type="evidence" value="ECO:0007669"/>
    <property type="project" value="UniProtKB-UniRule"/>
</dbReference>
<dbReference type="InterPro" id="IPR036440">
    <property type="entry name" value="Peptidase_C15-like_sf"/>
</dbReference>
<evidence type="ECO:0000256" key="1">
    <source>
        <dbReference type="ARBA" id="ARBA00001770"/>
    </source>
</evidence>
<comment type="caution">
    <text evidence="12">The sequence shown here is derived from an EMBL/GenBank/DDBJ whole genome shotgun (WGS) entry which is preliminary data.</text>
</comment>
<comment type="catalytic activity">
    <reaction evidence="1 9 10">
        <text>Release of an N-terminal pyroglutamyl group from a polypeptide, the second amino acid generally not being Pro.</text>
        <dbReference type="EC" id="3.4.19.3"/>
    </reaction>
</comment>
<dbReference type="CDD" id="cd00501">
    <property type="entry name" value="Peptidase_C15"/>
    <property type="match status" value="1"/>
</dbReference>
<dbReference type="RefSeq" id="WP_115994642.1">
    <property type="nucleotide sequence ID" value="NZ_QRDY01000016.1"/>
</dbReference>
<comment type="subcellular location">
    <subcellularLocation>
        <location evidence="3 9">Cytoplasm</location>
    </subcellularLocation>
</comment>
<evidence type="ECO:0000313" key="12">
    <source>
        <dbReference type="EMBL" id="RED55675.1"/>
    </source>
</evidence>
<evidence type="ECO:0000256" key="3">
    <source>
        <dbReference type="ARBA" id="ARBA00004496"/>
    </source>
</evidence>
<dbReference type="InterPro" id="IPR033693">
    <property type="entry name" value="PGPEP1_Glu_AS"/>
</dbReference>
<name>A0A3D9I200_9BACL</name>
<sequence length="203" mass="22167">MKKVLLTGFDPFGGEVINPAWEVVSHFQSKPYDEFEVEVKQIPTVFRKSIEVLTRAIRDVQPDVVISLGQAGGRSDISVERVAINVDDAMIPDNEGNKPIDEIIVADGPSAYWSSLPIKAITADICKSGIPASISLSAGTFVCNHLFYGLQHMIATEFPNVKGGFIHIPYLPIQTVGRWPAMPSMSLDVMVKAIEMAIIASVR</sequence>
<evidence type="ECO:0000313" key="13">
    <source>
        <dbReference type="Proteomes" id="UP000256869"/>
    </source>
</evidence>
<dbReference type="InterPro" id="IPR033694">
    <property type="entry name" value="PGPEP1_Cys_AS"/>
</dbReference>
<gene>
    <name evidence="9" type="primary">pcp</name>
    <name evidence="12" type="ORF">DFP95_1161</name>
</gene>
<comment type="function">
    <text evidence="2 9">Removes 5-oxoproline from various penultimate amino acid residues except L-proline.</text>
</comment>
<dbReference type="PANTHER" id="PTHR23402:SF1">
    <property type="entry name" value="PYROGLUTAMYL-PEPTIDASE I"/>
    <property type="match status" value="1"/>
</dbReference>
<dbReference type="PRINTS" id="PR00706">
    <property type="entry name" value="PYROGLUPTASE"/>
</dbReference>
<evidence type="ECO:0000256" key="5">
    <source>
        <dbReference type="ARBA" id="ARBA00022490"/>
    </source>
</evidence>
<dbReference type="PROSITE" id="PS01333">
    <property type="entry name" value="PYRASE_GLU"/>
    <property type="match status" value="1"/>
</dbReference>
<dbReference type="OrthoDB" id="9779738at2"/>
<keyword evidence="7 9" id="KW-0378">Hydrolase</keyword>
<dbReference type="InterPro" id="IPR029762">
    <property type="entry name" value="PGP-I_bact-type"/>
</dbReference>
<keyword evidence="6 9" id="KW-0645">Protease</keyword>
<evidence type="ECO:0000256" key="4">
    <source>
        <dbReference type="ARBA" id="ARBA00006641"/>
    </source>
</evidence>
<keyword evidence="5 9" id="KW-0963">Cytoplasm</keyword>
<proteinExistence type="inferred from homology"/>
<organism evidence="12 13">
    <name type="scientific">Cohnella lupini</name>
    <dbReference type="NCBI Taxonomy" id="1294267"/>
    <lineage>
        <taxon>Bacteria</taxon>
        <taxon>Bacillati</taxon>
        <taxon>Bacillota</taxon>
        <taxon>Bacilli</taxon>
        <taxon>Bacillales</taxon>
        <taxon>Paenibacillaceae</taxon>
        <taxon>Cohnella</taxon>
    </lineage>
</organism>
<dbReference type="NCBIfam" id="NF009676">
    <property type="entry name" value="PRK13197.1"/>
    <property type="match status" value="1"/>
</dbReference>
<evidence type="ECO:0000256" key="6">
    <source>
        <dbReference type="ARBA" id="ARBA00022670"/>
    </source>
</evidence>
<dbReference type="EMBL" id="QRDY01000016">
    <property type="protein sequence ID" value="RED55675.1"/>
    <property type="molecule type" value="Genomic_DNA"/>
</dbReference>
<dbReference type="EC" id="3.4.19.3" evidence="9"/>
<evidence type="ECO:0000256" key="11">
    <source>
        <dbReference type="PROSITE-ProRule" id="PRU10077"/>
    </source>
</evidence>
<evidence type="ECO:0000256" key="8">
    <source>
        <dbReference type="ARBA" id="ARBA00022807"/>
    </source>
</evidence>
<dbReference type="HAMAP" id="MF_00417">
    <property type="entry name" value="Pyrrolid_peptidase"/>
    <property type="match status" value="1"/>
</dbReference>
<evidence type="ECO:0000256" key="10">
    <source>
        <dbReference type="PROSITE-ProRule" id="PRU10076"/>
    </source>
</evidence>
<dbReference type="FunFam" id="3.40.630.20:FF:000001">
    <property type="entry name" value="Pyrrolidone-carboxylate peptidase"/>
    <property type="match status" value="1"/>
</dbReference>
<feature type="active site" evidence="9">
    <location>
        <position position="167"/>
    </location>
</feature>
<comment type="subunit">
    <text evidence="9">Homotetramer.</text>
</comment>
<dbReference type="InterPro" id="IPR016125">
    <property type="entry name" value="Peptidase_C15-like"/>
</dbReference>
<keyword evidence="8 9" id="KW-0788">Thiol protease</keyword>
<dbReference type="SUPFAM" id="SSF53182">
    <property type="entry name" value="Pyrrolidone carboxyl peptidase (pyroglutamate aminopeptidase)"/>
    <property type="match status" value="1"/>
</dbReference>
<dbReference type="Gene3D" id="3.40.630.20">
    <property type="entry name" value="Peptidase C15, pyroglutamyl peptidase I-like"/>
    <property type="match status" value="1"/>
</dbReference>
<feature type="active site" evidence="9 11">
    <location>
        <position position="143"/>
    </location>
</feature>
<evidence type="ECO:0000256" key="7">
    <source>
        <dbReference type="ARBA" id="ARBA00022801"/>
    </source>
</evidence>
<dbReference type="Proteomes" id="UP000256869">
    <property type="component" value="Unassembled WGS sequence"/>
</dbReference>
<reference evidence="12 13" key="1">
    <citation type="submission" date="2018-07" db="EMBL/GenBank/DDBJ databases">
        <title>Genomic Encyclopedia of Type Strains, Phase III (KMG-III): the genomes of soil and plant-associated and newly described type strains.</title>
        <authorList>
            <person name="Whitman W."/>
        </authorList>
    </citation>
    <scope>NUCLEOTIDE SEQUENCE [LARGE SCALE GENOMIC DNA]</scope>
    <source>
        <strain evidence="12 13">CECT 8236</strain>
    </source>
</reference>
<dbReference type="GO" id="GO:0006508">
    <property type="term" value="P:proteolysis"/>
    <property type="evidence" value="ECO:0007669"/>
    <property type="project" value="UniProtKB-KW"/>
</dbReference>
<accession>A0A3D9I200</accession>
<dbReference type="PANTHER" id="PTHR23402">
    <property type="entry name" value="PROTEASE FAMILY C15 PYROGLUTAMYL-PEPTIDASE I-RELATED"/>
    <property type="match status" value="1"/>
</dbReference>